<name>A0A2H9TQ28_9FUNG</name>
<sequence length="334" mass="37012">MILDLKLGMQLALSAEFAIVFLFGVASTSMHHDAPVQLVQTQHSQPVQTQPPQLVQIQPPQLVQIQPPQSVQIQPPQLVQIQPPQSVQVQHPQLVQTQPTQHTDHIQYLVVPSEQKIVFASPPTKMHQQTGGTMNCQVTTHTINMKEISPGQSKSIQSNAHWCLDHSVDWTLKWPTLTCRQSLSNQSLEYDNLIGYDLIRLPSIYSLHGRDLAIMKLLVIAISTLALANASGDWGYSPNSAYGQPPSSSYGQPSSQYGQPPSYQYGQQPPSQYGQQNPSYGQSPPPQYGQGSRFGQQQRRKMKLHCSCTSQPQRPSYNSPQSPNSSNSWGPGAY</sequence>
<dbReference type="EMBL" id="MTSL01000041">
    <property type="protein sequence ID" value="PJF19816.1"/>
    <property type="molecule type" value="Genomic_DNA"/>
</dbReference>
<accession>A0A2H9TQ28</accession>
<feature type="compositionally biased region" description="Low complexity" evidence="1">
    <location>
        <begin position="288"/>
        <end position="297"/>
    </location>
</feature>
<reference evidence="2 3" key="1">
    <citation type="submission" date="2016-10" db="EMBL/GenBank/DDBJ databases">
        <title>The genome of Paramicrosporidium saccamoebae is the missing link in understanding Cryptomycota and Microsporidia evolution.</title>
        <authorList>
            <person name="Quandt C.A."/>
            <person name="Beaudet D."/>
            <person name="Corsaro D."/>
            <person name="Michel R."/>
            <person name="Corradi N."/>
            <person name="James T."/>
        </authorList>
    </citation>
    <scope>NUCLEOTIDE SEQUENCE [LARGE SCALE GENOMIC DNA]</scope>
    <source>
        <strain evidence="2 3">KSL3</strain>
    </source>
</reference>
<dbReference type="Proteomes" id="UP000240830">
    <property type="component" value="Unassembled WGS sequence"/>
</dbReference>
<dbReference type="AlphaFoldDB" id="A0A2H9TQ28"/>
<comment type="caution">
    <text evidence="2">The sequence shown here is derived from an EMBL/GenBank/DDBJ whole genome shotgun (WGS) entry which is preliminary data.</text>
</comment>
<keyword evidence="3" id="KW-1185">Reference proteome</keyword>
<protein>
    <submittedName>
        <fullName evidence="2">Uncharacterized protein</fullName>
    </submittedName>
</protein>
<evidence type="ECO:0000313" key="3">
    <source>
        <dbReference type="Proteomes" id="UP000240830"/>
    </source>
</evidence>
<feature type="compositionally biased region" description="Low complexity" evidence="1">
    <location>
        <begin position="242"/>
        <end position="280"/>
    </location>
</feature>
<evidence type="ECO:0000256" key="1">
    <source>
        <dbReference type="SAM" id="MobiDB-lite"/>
    </source>
</evidence>
<evidence type="ECO:0000313" key="2">
    <source>
        <dbReference type="EMBL" id="PJF19816.1"/>
    </source>
</evidence>
<feature type="compositionally biased region" description="Low complexity" evidence="1">
    <location>
        <begin position="310"/>
        <end position="328"/>
    </location>
</feature>
<proteinExistence type="predicted"/>
<feature type="region of interest" description="Disordered" evidence="1">
    <location>
        <begin position="242"/>
        <end position="334"/>
    </location>
</feature>
<organism evidence="2 3">
    <name type="scientific">Paramicrosporidium saccamoebae</name>
    <dbReference type="NCBI Taxonomy" id="1246581"/>
    <lineage>
        <taxon>Eukaryota</taxon>
        <taxon>Fungi</taxon>
        <taxon>Fungi incertae sedis</taxon>
        <taxon>Cryptomycota</taxon>
        <taxon>Cryptomycota incertae sedis</taxon>
        <taxon>Paramicrosporidium</taxon>
    </lineage>
</organism>
<gene>
    <name evidence="2" type="ORF">PSACC_00447</name>
</gene>